<evidence type="ECO:0000313" key="4">
    <source>
        <dbReference type="EMBL" id="MDQ1108395.1"/>
    </source>
</evidence>
<dbReference type="EMBL" id="JAUTAS010000001">
    <property type="protein sequence ID" value="MDQ1108395.1"/>
    <property type="molecule type" value="Genomic_DNA"/>
</dbReference>
<evidence type="ECO:0000256" key="1">
    <source>
        <dbReference type="ARBA" id="ARBA00022729"/>
    </source>
</evidence>
<dbReference type="InterPro" id="IPR011250">
    <property type="entry name" value="OMP/PagP_B-barrel"/>
</dbReference>
<feature type="signal peptide" evidence="2">
    <location>
        <begin position="1"/>
        <end position="22"/>
    </location>
</feature>
<organism evidence="4 5">
    <name type="scientific">Stenotrophomonas rhizophila</name>
    <dbReference type="NCBI Taxonomy" id="216778"/>
    <lineage>
        <taxon>Bacteria</taxon>
        <taxon>Pseudomonadati</taxon>
        <taxon>Pseudomonadota</taxon>
        <taxon>Gammaproteobacteria</taxon>
        <taxon>Lysobacterales</taxon>
        <taxon>Lysobacteraceae</taxon>
        <taxon>Stenotrophomonas</taxon>
    </lineage>
</organism>
<evidence type="ECO:0000256" key="2">
    <source>
        <dbReference type="SAM" id="SignalP"/>
    </source>
</evidence>
<name>A0AAP5EA47_9GAMM</name>
<dbReference type="Gene3D" id="2.40.160.20">
    <property type="match status" value="1"/>
</dbReference>
<reference evidence="4" key="1">
    <citation type="submission" date="2023-07" db="EMBL/GenBank/DDBJ databases">
        <title>Functional and genomic diversity of the sorghum phyllosphere microbiome.</title>
        <authorList>
            <person name="Shade A."/>
        </authorList>
    </citation>
    <scope>NUCLEOTIDE SEQUENCE</scope>
    <source>
        <strain evidence="4">SORGH_AS_0457</strain>
    </source>
</reference>
<dbReference type="InterPro" id="IPR027385">
    <property type="entry name" value="Beta-barrel_OMP"/>
</dbReference>
<dbReference type="RefSeq" id="WP_093535904.1">
    <property type="nucleotide sequence ID" value="NZ_CP118898.1"/>
</dbReference>
<feature type="domain" description="Outer membrane protein beta-barrel" evidence="3">
    <location>
        <begin position="8"/>
        <end position="182"/>
    </location>
</feature>
<dbReference type="SUPFAM" id="SSF56925">
    <property type="entry name" value="OMPA-like"/>
    <property type="match status" value="1"/>
</dbReference>
<gene>
    <name evidence="4" type="ORF">QE424_001554</name>
</gene>
<dbReference type="Pfam" id="PF13505">
    <property type="entry name" value="OMP_b-brl"/>
    <property type="match status" value="1"/>
</dbReference>
<feature type="chain" id="PRO_5042855718" description="Outer membrane protein beta-barrel domain-containing protein" evidence="2">
    <location>
        <begin position="23"/>
        <end position="182"/>
    </location>
</feature>
<evidence type="ECO:0000313" key="5">
    <source>
        <dbReference type="Proteomes" id="UP001226084"/>
    </source>
</evidence>
<dbReference type="Proteomes" id="UP001226084">
    <property type="component" value="Unassembled WGS sequence"/>
</dbReference>
<comment type="caution">
    <text evidence="4">The sequence shown here is derived from an EMBL/GenBank/DDBJ whole genome shotgun (WGS) entry which is preliminary data.</text>
</comment>
<dbReference type="AlphaFoldDB" id="A0AAP5EA47"/>
<keyword evidence="1 2" id="KW-0732">Signal</keyword>
<evidence type="ECO:0000259" key="3">
    <source>
        <dbReference type="Pfam" id="PF13505"/>
    </source>
</evidence>
<accession>A0AAP5EA47</accession>
<sequence>MKKFVTLAAAIALATLSTDAMAGHAFVRAELGSSDTEVRYDGFRGSESDTSASVGGGYWFTPNIGVEGHVGSLYNKDLGYDQELDLVSIGAGLVVKKNFGADNTGFFIGARAGIARLTAQVREDTFDVVDDESSTKPYYGVNVGYDFNRRWGLSLNYDRRQGDFSGVDVDVDTISLGGEFRF</sequence>
<proteinExistence type="predicted"/>
<protein>
    <recommendedName>
        <fullName evidence="3">Outer membrane protein beta-barrel domain-containing protein</fullName>
    </recommendedName>
</protein>